<evidence type="ECO:0000313" key="3">
    <source>
        <dbReference type="Proteomes" id="UP000186922"/>
    </source>
</evidence>
<dbReference type="AlphaFoldDB" id="A0A1D1V0J2"/>
<evidence type="ECO:0000256" key="1">
    <source>
        <dbReference type="SAM" id="MobiDB-lite"/>
    </source>
</evidence>
<comment type="caution">
    <text evidence="2">The sequence shown here is derived from an EMBL/GenBank/DDBJ whole genome shotgun (WGS) entry which is preliminary data.</text>
</comment>
<sequence length="102" mass="11804">MMLAHTTKHKSPRSRSRNLGDTTSYVYRDHRERCTNFLRTCPADFQLRLCIANSVPFQEFLSVPKGGGDLERRTSYFGKLAVWKTSRKSGRNSAIFQILQTY</sequence>
<feature type="region of interest" description="Disordered" evidence="1">
    <location>
        <begin position="1"/>
        <end position="22"/>
    </location>
</feature>
<dbReference type="EMBL" id="BDGG01000002">
    <property type="protein sequence ID" value="GAU91968.1"/>
    <property type="molecule type" value="Genomic_DNA"/>
</dbReference>
<name>A0A1D1V0J2_RAMVA</name>
<keyword evidence="3" id="KW-1185">Reference proteome</keyword>
<protein>
    <submittedName>
        <fullName evidence="2">Uncharacterized protein</fullName>
    </submittedName>
</protein>
<proteinExistence type="predicted"/>
<feature type="compositionally biased region" description="Basic residues" evidence="1">
    <location>
        <begin position="1"/>
        <end position="16"/>
    </location>
</feature>
<accession>A0A1D1V0J2</accession>
<dbReference type="Proteomes" id="UP000186922">
    <property type="component" value="Unassembled WGS sequence"/>
</dbReference>
<reference evidence="2 3" key="1">
    <citation type="journal article" date="2016" name="Nat. Commun.">
        <title>Extremotolerant tardigrade genome and improved radiotolerance of human cultured cells by tardigrade-unique protein.</title>
        <authorList>
            <person name="Hashimoto T."/>
            <person name="Horikawa D.D."/>
            <person name="Saito Y."/>
            <person name="Kuwahara H."/>
            <person name="Kozuka-Hata H."/>
            <person name="Shin-I T."/>
            <person name="Minakuchi Y."/>
            <person name="Ohishi K."/>
            <person name="Motoyama A."/>
            <person name="Aizu T."/>
            <person name="Enomoto A."/>
            <person name="Kondo K."/>
            <person name="Tanaka S."/>
            <person name="Hara Y."/>
            <person name="Koshikawa S."/>
            <person name="Sagara H."/>
            <person name="Miura T."/>
            <person name="Yokobori S."/>
            <person name="Miyagawa K."/>
            <person name="Suzuki Y."/>
            <person name="Kubo T."/>
            <person name="Oyama M."/>
            <person name="Kohara Y."/>
            <person name="Fujiyama A."/>
            <person name="Arakawa K."/>
            <person name="Katayama T."/>
            <person name="Toyoda A."/>
            <person name="Kunieda T."/>
        </authorList>
    </citation>
    <scope>NUCLEOTIDE SEQUENCE [LARGE SCALE GENOMIC DNA]</scope>
    <source>
        <strain evidence="2 3">YOKOZUNA-1</strain>
    </source>
</reference>
<organism evidence="2 3">
    <name type="scientific">Ramazzottius varieornatus</name>
    <name type="common">Water bear</name>
    <name type="synonym">Tardigrade</name>
    <dbReference type="NCBI Taxonomy" id="947166"/>
    <lineage>
        <taxon>Eukaryota</taxon>
        <taxon>Metazoa</taxon>
        <taxon>Ecdysozoa</taxon>
        <taxon>Tardigrada</taxon>
        <taxon>Eutardigrada</taxon>
        <taxon>Parachela</taxon>
        <taxon>Hypsibioidea</taxon>
        <taxon>Ramazzottiidae</taxon>
        <taxon>Ramazzottius</taxon>
    </lineage>
</organism>
<evidence type="ECO:0000313" key="2">
    <source>
        <dbReference type="EMBL" id="GAU91968.1"/>
    </source>
</evidence>
<gene>
    <name evidence="2" type="primary">RvY_04123-1</name>
    <name evidence="2" type="synonym">RvY_04123.1</name>
    <name evidence="2" type="ORF">RvY_04123</name>
</gene>